<dbReference type="Proteomes" id="UP000479300">
    <property type="component" value="Unassembled WGS sequence"/>
</dbReference>
<dbReference type="InterPro" id="IPR019648">
    <property type="entry name" value="YebY"/>
</dbReference>
<organism evidence="1 2">
    <name type="scientific">Photorhabdus laumondii subsp. laumondii</name>
    <name type="common">Photorhabdus luminescens subsp. laumondii</name>
    <dbReference type="NCBI Taxonomy" id="141679"/>
    <lineage>
        <taxon>Bacteria</taxon>
        <taxon>Pseudomonadati</taxon>
        <taxon>Pseudomonadota</taxon>
        <taxon>Gammaproteobacteria</taxon>
        <taxon>Enterobacterales</taxon>
        <taxon>Morganellaceae</taxon>
        <taxon>Photorhabdus</taxon>
    </lineage>
</organism>
<name>A0A6L9JTE8_PHOLM</name>
<gene>
    <name evidence="1" type="ORF">GPY51_19385</name>
</gene>
<dbReference type="RefSeq" id="WP_113049784.1">
    <property type="nucleotide sequence ID" value="NZ_CAWPGE010000034.1"/>
</dbReference>
<dbReference type="EMBL" id="WSFA01000059">
    <property type="protein sequence ID" value="NDL40856.1"/>
    <property type="molecule type" value="Genomic_DNA"/>
</dbReference>
<proteinExistence type="predicted"/>
<reference evidence="1 2" key="1">
    <citation type="submission" date="2019-12" db="EMBL/GenBank/DDBJ databases">
        <title>Engineering Photorhabdus to improve their lethality against agricultural pests.</title>
        <authorList>
            <person name="Machado R.A.R."/>
        </authorList>
    </citation>
    <scope>NUCLEOTIDE SEQUENCE [LARGE SCALE GENOMIC DNA]</scope>
    <source>
        <strain evidence="1 2">EN01</strain>
    </source>
</reference>
<accession>A0A6L9JTE8</accession>
<dbReference type="AlphaFoldDB" id="A0A6L9JTE8"/>
<evidence type="ECO:0000313" key="1">
    <source>
        <dbReference type="EMBL" id="NDL40856.1"/>
    </source>
</evidence>
<sequence length="115" mass="12760">MKIKKFTLSCLLLTLSSVAFAVPFKGITKDEYGDEWAFNSNEAQLQCIYGGVFIMDLDTNRVYAMTGLANALARKGKYPAEDINNSDYWKDNPHMPGAKISLGPFIDAALELCNK</sequence>
<protein>
    <submittedName>
        <fullName evidence="1">DUF2511 domain-containing protein</fullName>
    </submittedName>
</protein>
<dbReference type="Pfam" id="PF10709">
    <property type="entry name" value="DUF2511"/>
    <property type="match status" value="1"/>
</dbReference>
<evidence type="ECO:0000313" key="2">
    <source>
        <dbReference type="Proteomes" id="UP000479300"/>
    </source>
</evidence>
<comment type="caution">
    <text evidence="1">The sequence shown here is derived from an EMBL/GenBank/DDBJ whole genome shotgun (WGS) entry which is preliminary data.</text>
</comment>